<comment type="caution">
    <text evidence="2">The sequence shown here is derived from an EMBL/GenBank/DDBJ whole genome shotgun (WGS) entry which is preliminary data.</text>
</comment>
<dbReference type="InterPro" id="IPR016181">
    <property type="entry name" value="Acyl_CoA_acyltransferase"/>
</dbReference>
<dbReference type="Pfam" id="PF00583">
    <property type="entry name" value="Acetyltransf_1"/>
    <property type="match status" value="1"/>
</dbReference>
<reference evidence="2 3" key="1">
    <citation type="submission" date="2024-08" db="EMBL/GenBank/DDBJ databases">
        <authorList>
            <person name="Paterson S."/>
        </authorList>
    </citation>
    <scope>NUCLEOTIDE SEQUENCE [LARGE SCALE GENOMIC DNA]</scope>
</reference>
<keyword evidence="3" id="KW-1185">Reference proteome</keyword>
<dbReference type="CDD" id="cd04301">
    <property type="entry name" value="NAT_SF"/>
    <property type="match status" value="1"/>
</dbReference>
<dbReference type="InterPro" id="IPR000182">
    <property type="entry name" value="GNAT_dom"/>
</dbReference>
<evidence type="ECO:0000259" key="1">
    <source>
        <dbReference type="PROSITE" id="PS51186"/>
    </source>
</evidence>
<evidence type="ECO:0000313" key="3">
    <source>
        <dbReference type="Proteomes" id="UP001189180"/>
    </source>
</evidence>
<accession>A0ABC9HHS4</accession>
<dbReference type="Gene3D" id="3.40.630.30">
    <property type="match status" value="1"/>
</dbReference>
<name>A0ABC9HHS4_FASHE</name>
<dbReference type="EMBL" id="CANUEZ050000199">
    <property type="protein sequence ID" value="CAM0512176.1"/>
    <property type="molecule type" value="Genomic_DNA"/>
</dbReference>
<proteinExistence type="predicted"/>
<dbReference type="PROSITE" id="PS51186">
    <property type="entry name" value="GNAT"/>
    <property type="match status" value="1"/>
</dbReference>
<dbReference type="AlphaFoldDB" id="A0ABC9HHS4"/>
<organism evidence="2 3">
    <name type="scientific">Fasciola hepatica</name>
    <name type="common">Liver fluke</name>
    <dbReference type="NCBI Taxonomy" id="6192"/>
    <lineage>
        <taxon>Eukaryota</taxon>
        <taxon>Metazoa</taxon>
        <taxon>Spiralia</taxon>
        <taxon>Lophotrochozoa</taxon>
        <taxon>Platyhelminthes</taxon>
        <taxon>Trematoda</taxon>
        <taxon>Digenea</taxon>
        <taxon>Plagiorchiida</taxon>
        <taxon>Echinostomata</taxon>
        <taxon>Echinostomatoidea</taxon>
        <taxon>Fasciolidae</taxon>
        <taxon>Fasciola</taxon>
    </lineage>
</organism>
<gene>
    <name evidence="2" type="ORF">FHB240107_LOCUS6521</name>
</gene>
<protein>
    <recommendedName>
        <fullName evidence="1">N-acetyltransferase domain-containing protein</fullName>
    </recommendedName>
</protein>
<dbReference type="SUPFAM" id="SSF55729">
    <property type="entry name" value="Acyl-CoA N-acyltransferases (Nat)"/>
    <property type="match status" value="1"/>
</dbReference>
<evidence type="ECO:0000313" key="2">
    <source>
        <dbReference type="EMBL" id="CAM0512176.1"/>
    </source>
</evidence>
<dbReference type="Proteomes" id="UP001189180">
    <property type="component" value="Unassembled WGS sequence"/>
</dbReference>
<sequence length="400" mass="45849">MYFIREVIPTDLSDVHKFTISLLEHHIGQCDRSLLDEPDFVDIFERGYLNGLLLMYREDNSAQNDSDPTVHDFKPIGCMLYHHDISTVHGKGIYLDQFFIEPEFRRLGLGRVMMTKLCELSLAEHGSFIRLTFQNGLGLDKVYGKMGFVNCSKSYPGLHLFEAWGRPKLREFLEVGEVFEKRFSDNSSSKNHPLVKLIFPLEQSSKMDSLTWSSLDIESTERHDKSFKNPSPPKPRLVLITDGTLQRGCDDNAFKEKHLEKCIFPLMLPRIESTNETTNLVKRPRMCMFTEQISVCSWLGPMVNFSDFIGDTSLLQPHVLFSRVRDWLQIEPNLRGASWEVPCGIDINSGTDSISLESSLNELNIPDDTKREGWNLAYLDEVGMRRLLERPPPSGISILK</sequence>
<feature type="domain" description="N-acetyltransferase" evidence="1">
    <location>
        <begin position="2"/>
        <end position="167"/>
    </location>
</feature>